<keyword evidence="7" id="KW-1185">Reference proteome</keyword>
<comment type="similarity">
    <text evidence="1">Belongs to the LysR transcriptional regulatory family.</text>
</comment>
<dbReference type="Pfam" id="PF00126">
    <property type="entry name" value="HTH_1"/>
    <property type="match status" value="1"/>
</dbReference>
<dbReference type="Gene3D" id="3.40.190.10">
    <property type="entry name" value="Periplasmic binding protein-like II"/>
    <property type="match status" value="1"/>
</dbReference>
<dbReference type="GO" id="GO:0003677">
    <property type="term" value="F:DNA binding"/>
    <property type="evidence" value="ECO:0007669"/>
    <property type="project" value="UniProtKB-KW"/>
</dbReference>
<keyword evidence="2" id="KW-0805">Transcription regulation</keyword>
<reference evidence="6 7" key="1">
    <citation type="submission" date="2016-12" db="EMBL/GenBank/DDBJ databases">
        <authorList>
            <person name="Song W.-J."/>
            <person name="Kurnit D.M."/>
        </authorList>
    </citation>
    <scope>NUCLEOTIDE SEQUENCE [LARGE SCALE GENOMIC DNA]</scope>
    <source>
        <strain evidence="6 7">IMCC3135</strain>
    </source>
</reference>
<sequence>MNIEHIRAFLEVTATGSFQLAANKLNVTQSTVSARIKALEDRLRQQLFQRKRNGVVLTAGGHQFHSSAINVVRAWERGQQVVSLPEGQSTLISIGIEENHWPLLVTDLLARFESTLPDVATSVLAEPSNLLMQKLRGGLLDMAILYDPQLCAEATIEFLVQEDLVMYSTSQRKVESGIVPGYVFVDWGDSFRALHSAHFPGVFSHKLTLRQSSIALEHILKHGGSGYFLKRIADPLVEAGRLFVVSEAPVLQRALFVAVRTESASPDLIATAVKAVRDTIE</sequence>
<dbReference type="SUPFAM" id="SSF53850">
    <property type="entry name" value="Periplasmic binding protein-like II"/>
    <property type="match status" value="1"/>
</dbReference>
<dbReference type="PANTHER" id="PTHR30579">
    <property type="entry name" value="TRANSCRIPTIONAL REGULATOR"/>
    <property type="match status" value="1"/>
</dbReference>
<dbReference type="GO" id="GO:0003700">
    <property type="term" value="F:DNA-binding transcription factor activity"/>
    <property type="evidence" value="ECO:0007669"/>
    <property type="project" value="InterPro"/>
</dbReference>
<protein>
    <submittedName>
        <fullName evidence="6">HTH-type transcriptional regulator GltR</fullName>
    </submittedName>
</protein>
<dbReference type="FunFam" id="1.10.10.10:FF:000001">
    <property type="entry name" value="LysR family transcriptional regulator"/>
    <property type="match status" value="1"/>
</dbReference>
<dbReference type="PROSITE" id="PS50931">
    <property type="entry name" value="HTH_LYSR"/>
    <property type="match status" value="1"/>
</dbReference>
<dbReference type="EMBL" id="CP018632">
    <property type="protein sequence ID" value="ASJ73188.1"/>
    <property type="molecule type" value="Genomic_DNA"/>
</dbReference>
<name>A0A2Z2NTW9_9GAMM</name>
<keyword evidence="3" id="KW-0238">DNA-binding</keyword>
<evidence type="ECO:0000256" key="3">
    <source>
        <dbReference type="ARBA" id="ARBA00023125"/>
    </source>
</evidence>
<dbReference type="SUPFAM" id="SSF46785">
    <property type="entry name" value="Winged helix' DNA-binding domain"/>
    <property type="match status" value="1"/>
</dbReference>
<organism evidence="6 7">
    <name type="scientific">Granulosicoccus antarcticus IMCC3135</name>
    <dbReference type="NCBI Taxonomy" id="1192854"/>
    <lineage>
        <taxon>Bacteria</taxon>
        <taxon>Pseudomonadati</taxon>
        <taxon>Pseudomonadota</taxon>
        <taxon>Gammaproteobacteria</taxon>
        <taxon>Chromatiales</taxon>
        <taxon>Granulosicoccaceae</taxon>
        <taxon>Granulosicoccus</taxon>
    </lineage>
</organism>
<feature type="domain" description="HTH lysR-type" evidence="5">
    <location>
        <begin position="1"/>
        <end position="58"/>
    </location>
</feature>
<accession>A0A2Z2NTW9</accession>
<dbReference type="InterPro" id="IPR005119">
    <property type="entry name" value="LysR_subst-bd"/>
</dbReference>
<dbReference type="Gene3D" id="1.10.10.10">
    <property type="entry name" value="Winged helix-like DNA-binding domain superfamily/Winged helix DNA-binding domain"/>
    <property type="match status" value="1"/>
</dbReference>
<dbReference type="RefSeq" id="WP_088918421.1">
    <property type="nucleotide sequence ID" value="NZ_CP018632.1"/>
</dbReference>
<dbReference type="PANTHER" id="PTHR30579:SF8">
    <property type="entry name" value="HTH-TYPE TRANSCRIPTIONAL REGULATOR HDFR"/>
    <property type="match status" value="1"/>
</dbReference>
<evidence type="ECO:0000256" key="4">
    <source>
        <dbReference type="ARBA" id="ARBA00023163"/>
    </source>
</evidence>
<dbReference type="Pfam" id="PF03466">
    <property type="entry name" value="LysR_substrate"/>
    <property type="match status" value="1"/>
</dbReference>
<evidence type="ECO:0000313" key="6">
    <source>
        <dbReference type="EMBL" id="ASJ73188.1"/>
    </source>
</evidence>
<dbReference type="KEGG" id="gai:IMCC3135_15530"/>
<keyword evidence="4" id="KW-0804">Transcription</keyword>
<dbReference type="Proteomes" id="UP000250079">
    <property type="component" value="Chromosome"/>
</dbReference>
<gene>
    <name evidence="6" type="primary">gltR_1</name>
    <name evidence="6" type="ORF">IMCC3135_15530</name>
</gene>
<evidence type="ECO:0000256" key="2">
    <source>
        <dbReference type="ARBA" id="ARBA00023015"/>
    </source>
</evidence>
<dbReference type="InterPro" id="IPR000847">
    <property type="entry name" value="LysR_HTH_N"/>
</dbReference>
<dbReference type="AlphaFoldDB" id="A0A2Z2NTW9"/>
<dbReference type="InterPro" id="IPR036390">
    <property type="entry name" value="WH_DNA-bd_sf"/>
</dbReference>
<dbReference type="PRINTS" id="PR00039">
    <property type="entry name" value="HTHLYSR"/>
</dbReference>
<evidence type="ECO:0000259" key="5">
    <source>
        <dbReference type="PROSITE" id="PS50931"/>
    </source>
</evidence>
<dbReference type="InterPro" id="IPR036388">
    <property type="entry name" value="WH-like_DNA-bd_sf"/>
</dbReference>
<evidence type="ECO:0000256" key="1">
    <source>
        <dbReference type="ARBA" id="ARBA00009437"/>
    </source>
</evidence>
<dbReference type="OrthoDB" id="9786526at2"/>
<dbReference type="InterPro" id="IPR050176">
    <property type="entry name" value="LTTR"/>
</dbReference>
<proteinExistence type="inferred from homology"/>
<evidence type="ECO:0000313" key="7">
    <source>
        <dbReference type="Proteomes" id="UP000250079"/>
    </source>
</evidence>